<dbReference type="InterPro" id="IPR037185">
    <property type="entry name" value="EmrE-like"/>
</dbReference>
<evidence type="ECO:0000256" key="3">
    <source>
        <dbReference type="ARBA" id="ARBA00022692"/>
    </source>
</evidence>
<keyword evidence="4 6" id="KW-1133">Transmembrane helix</keyword>
<dbReference type="EMBL" id="JBHTBJ010000025">
    <property type="protein sequence ID" value="MFC7277768.1"/>
    <property type="molecule type" value="Genomic_DNA"/>
</dbReference>
<reference evidence="9" key="1">
    <citation type="journal article" date="2019" name="Int. J. Syst. Evol. Microbiol.">
        <title>The Global Catalogue of Microorganisms (GCM) 10K type strain sequencing project: providing services to taxonomists for standard genome sequencing and annotation.</title>
        <authorList>
            <consortium name="The Broad Institute Genomics Platform"/>
            <consortium name="The Broad Institute Genome Sequencing Center for Infectious Disease"/>
            <person name="Wu L."/>
            <person name="Ma J."/>
        </authorList>
    </citation>
    <scope>NUCLEOTIDE SEQUENCE [LARGE SCALE GENOMIC DNA]</scope>
    <source>
        <strain evidence="9">XZYJT-10</strain>
    </source>
</reference>
<comment type="subcellular location">
    <subcellularLocation>
        <location evidence="1">Membrane</location>
        <topology evidence="1">Multi-pass membrane protein</topology>
    </subcellularLocation>
</comment>
<dbReference type="Pfam" id="PF00892">
    <property type="entry name" value="EamA"/>
    <property type="match status" value="2"/>
</dbReference>
<dbReference type="RefSeq" id="WP_378973786.1">
    <property type="nucleotide sequence ID" value="NZ_JBHTBJ010000025.1"/>
</dbReference>
<feature type="transmembrane region" description="Helical" evidence="6">
    <location>
        <begin position="21"/>
        <end position="43"/>
    </location>
</feature>
<dbReference type="Proteomes" id="UP001596548">
    <property type="component" value="Unassembled WGS sequence"/>
</dbReference>
<dbReference type="InterPro" id="IPR050638">
    <property type="entry name" value="AA-Vitamin_Transporters"/>
</dbReference>
<feature type="transmembrane region" description="Helical" evidence="6">
    <location>
        <begin position="219"/>
        <end position="245"/>
    </location>
</feature>
<dbReference type="PANTHER" id="PTHR32322">
    <property type="entry name" value="INNER MEMBRANE TRANSPORTER"/>
    <property type="match status" value="1"/>
</dbReference>
<proteinExistence type="inferred from homology"/>
<dbReference type="InterPro" id="IPR000620">
    <property type="entry name" value="EamA_dom"/>
</dbReference>
<feature type="transmembrane region" description="Helical" evidence="6">
    <location>
        <begin position="136"/>
        <end position="155"/>
    </location>
</feature>
<sequence length="309" mass="31731">MADQPVGEPAEEAGPHGRLTVLALVVGIAAILGCNMVALKFALRESDPLTIQALATVVGLMTLVIAARAGRKPLRLPRHTLPGVIGVSMGMTVGSSLGVGLGVQRVSAGVAALLMATTPIITLVLDLVVLRHRHTWHGPVGAFLGLAGVAGIAWGTGQGEVLGVLFMLLGSFGWSVGLLAMKSVQGQVPVTSFLAMQMALGVPVLLLASYLVHGLAANWTLIFVAAVIYSGAMAKGVSFLLQLIVVRHGTALHASLSAFLIPVFAFLAGFAFLGERIRAVELVGAVAILLGVVLVLRSGGRSAEPEPTG</sequence>
<evidence type="ECO:0000256" key="1">
    <source>
        <dbReference type="ARBA" id="ARBA00004141"/>
    </source>
</evidence>
<feature type="transmembrane region" description="Helical" evidence="6">
    <location>
        <begin position="81"/>
        <end position="103"/>
    </location>
</feature>
<gene>
    <name evidence="8" type="ORF">ACFQS1_27590</name>
</gene>
<dbReference type="SUPFAM" id="SSF103481">
    <property type="entry name" value="Multidrug resistance efflux transporter EmrE"/>
    <property type="match status" value="2"/>
</dbReference>
<evidence type="ECO:0000313" key="8">
    <source>
        <dbReference type="EMBL" id="MFC7277768.1"/>
    </source>
</evidence>
<protein>
    <submittedName>
        <fullName evidence="8">DMT family transporter</fullName>
    </submittedName>
</protein>
<feature type="transmembrane region" description="Helical" evidence="6">
    <location>
        <begin position="279"/>
        <end position="296"/>
    </location>
</feature>
<feature type="transmembrane region" description="Helical" evidence="6">
    <location>
        <begin position="252"/>
        <end position="273"/>
    </location>
</feature>
<feature type="transmembrane region" description="Helical" evidence="6">
    <location>
        <begin position="161"/>
        <end position="181"/>
    </location>
</feature>
<evidence type="ECO:0000256" key="5">
    <source>
        <dbReference type="ARBA" id="ARBA00023136"/>
    </source>
</evidence>
<evidence type="ECO:0000256" key="6">
    <source>
        <dbReference type="SAM" id="Phobius"/>
    </source>
</evidence>
<evidence type="ECO:0000259" key="7">
    <source>
        <dbReference type="Pfam" id="PF00892"/>
    </source>
</evidence>
<organism evidence="8 9">
    <name type="scientific">Paractinoplanes rhizophilus</name>
    <dbReference type="NCBI Taxonomy" id="1416877"/>
    <lineage>
        <taxon>Bacteria</taxon>
        <taxon>Bacillati</taxon>
        <taxon>Actinomycetota</taxon>
        <taxon>Actinomycetes</taxon>
        <taxon>Micromonosporales</taxon>
        <taxon>Micromonosporaceae</taxon>
        <taxon>Paractinoplanes</taxon>
    </lineage>
</organism>
<comment type="similarity">
    <text evidence="2">Belongs to the EamA transporter family.</text>
</comment>
<evidence type="ECO:0000256" key="2">
    <source>
        <dbReference type="ARBA" id="ARBA00007362"/>
    </source>
</evidence>
<feature type="transmembrane region" description="Helical" evidence="6">
    <location>
        <begin position="49"/>
        <end position="69"/>
    </location>
</feature>
<name>A0ABW2HZW1_9ACTN</name>
<dbReference type="PANTHER" id="PTHR32322:SF2">
    <property type="entry name" value="EAMA DOMAIN-CONTAINING PROTEIN"/>
    <property type="match status" value="1"/>
</dbReference>
<evidence type="ECO:0000256" key="4">
    <source>
        <dbReference type="ARBA" id="ARBA00022989"/>
    </source>
</evidence>
<keyword evidence="9" id="KW-1185">Reference proteome</keyword>
<keyword evidence="3 6" id="KW-0812">Transmembrane</keyword>
<accession>A0ABW2HZW1</accession>
<comment type="caution">
    <text evidence="8">The sequence shown here is derived from an EMBL/GenBank/DDBJ whole genome shotgun (WGS) entry which is preliminary data.</text>
</comment>
<feature type="transmembrane region" description="Helical" evidence="6">
    <location>
        <begin position="193"/>
        <end position="213"/>
    </location>
</feature>
<feature type="domain" description="EamA" evidence="7">
    <location>
        <begin position="22"/>
        <end position="153"/>
    </location>
</feature>
<feature type="transmembrane region" description="Helical" evidence="6">
    <location>
        <begin position="109"/>
        <end position="129"/>
    </location>
</feature>
<keyword evidence="5 6" id="KW-0472">Membrane</keyword>
<evidence type="ECO:0000313" key="9">
    <source>
        <dbReference type="Proteomes" id="UP001596548"/>
    </source>
</evidence>
<feature type="domain" description="EamA" evidence="7">
    <location>
        <begin position="162"/>
        <end position="296"/>
    </location>
</feature>